<dbReference type="Gene3D" id="1.20.1440.110">
    <property type="entry name" value="acylaminoacyl peptidase"/>
    <property type="match status" value="1"/>
</dbReference>
<evidence type="ECO:0000256" key="1">
    <source>
        <dbReference type="ARBA" id="ARBA00022801"/>
    </source>
</evidence>
<dbReference type="Gene3D" id="3.40.50.1820">
    <property type="entry name" value="alpha/beta hydrolase"/>
    <property type="match status" value="1"/>
</dbReference>
<evidence type="ECO:0000313" key="2">
    <source>
        <dbReference type="EMBL" id="MDR9899988.1"/>
    </source>
</evidence>
<dbReference type="EMBL" id="JAALHA020000029">
    <property type="protein sequence ID" value="MDR9899988.1"/>
    <property type="molecule type" value="Genomic_DNA"/>
</dbReference>
<protein>
    <submittedName>
        <fullName evidence="2">Alpha/beta fold hydrolase</fullName>
    </submittedName>
</protein>
<gene>
    <name evidence="2" type="ORF">G7B40_036360</name>
</gene>
<dbReference type="InterPro" id="IPR050261">
    <property type="entry name" value="FrsA_esterase"/>
</dbReference>
<reference evidence="3" key="1">
    <citation type="journal article" date="2021" name="Science">
        <title>Hunting the eagle killer: A cyanobacterial neurotoxin causes vacuolar myelinopathy.</title>
        <authorList>
            <person name="Breinlinger S."/>
            <person name="Phillips T.J."/>
            <person name="Haram B.N."/>
            <person name="Mares J."/>
            <person name="Martinez Yerena J.A."/>
            <person name="Hrouzek P."/>
            <person name="Sobotka R."/>
            <person name="Henderson W.M."/>
            <person name="Schmieder P."/>
            <person name="Williams S.M."/>
            <person name="Lauderdale J.D."/>
            <person name="Wilde H.D."/>
            <person name="Gerrin W."/>
            <person name="Kust A."/>
            <person name="Washington J.W."/>
            <person name="Wagner C."/>
            <person name="Geier B."/>
            <person name="Liebeke M."/>
            <person name="Enke H."/>
            <person name="Niedermeyer T.H.J."/>
            <person name="Wilde S.B."/>
        </authorList>
    </citation>
    <scope>NUCLEOTIDE SEQUENCE [LARGE SCALE GENOMIC DNA]</scope>
    <source>
        <strain evidence="3">Thurmond2011</strain>
    </source>
</reference>
<keyword evidence="1 2" id="KW-0378">Hydrolase</keyword>
<dbReference type="GO" id="GO:0016787">
    <property type="term" value="F:hydrolase activity"/>
    <property type="evidence" value="ECO:0007669"/>
    <property type="project" value="UniProtKB-KW"/>
</dbReference>
<dbReference type="InterPro" id="IPR029058">
    <property type="entry name" value="AB_hydrolase_fold"/>
</dbReference>
<organism evidence="2 3">
    <name type="scientific">Aetokthonos hydrillicola Thurmond2011</name>
    <dbReference type="NCBI Taxonomy" id="2712845"/>
    <lineage>
        <taxon>Bacteria</taxon>
        <taxon>Bacillati</taxon>
        <taxon>Cyanobacteriota</taxon>
        <taxon>Cyanophyceae</taxon>
        <taxon>Nostocales</taxon>
        <taxon>Hapalosiphonaceae</taxon>
        <taxon>Aetokthonos</taxon>
    </lineage>
</organism>
<keyword evidence="3" id="KW-1185">Reference proteome</keyword>
<comment type="caution">
    <text evidence="2">The sequence shown here is derived from an EMBL/GenBank/DDBJ whole genome shotgun (WGS) entry which is preliminary data.</text>
</comment>
<dbReference type="Proteomes" id="UP000667802">
    <property type="component" value="Unassembled WGS sequence"/>
</dbReference>
<dbReference type="RefSeq" id="WP_208348614.1">
    <property type="nucleotide sequence ID" value="NZ_JAALHA020000029.1"/>
</dbReference>
<dbReference type="PANTHER" id="PTHR22946:SF12">
    <property type="entry name" value="CONIDIAL PIGMENT BIOSYNTHESIS PROTEIN AYG1 (AFU_ORTHOLOGUE AFUA_2G17550)"/>
    <property type="match status" value="1"/>
</dbReference>
<dbReference type="Pfam" id="PF06500">
    <property type="entry name" value="FrsA-like"/>
    <property type="match status" value="1"/>
</dbReference>
<sequence length="397" mass="44223">MKLFFTDQNFSYNLLRTVGHSVYGGADIGECLATVARIEDGNYEHWYNEWHNTAQRVEHHASKSLKTGNPISARQAYLRASNYYRTAEFFLHSNQQDPRILETWGRSETCFRQAVELFTPQIEAIEIPFEETTLPGYFYRNNSTNQPCPTVIFYPGFDSTLEELHFFGASAAAAQGYNCLTFAGPGQGGVIRKQNIPFRPDWETVVNSVVNYASNLSEVDTKQLILLGQSFGGLLAIRAVAYNSRFAACIFHGGIFDLYDSFLELFPPELSAQLSIADDTSINQLVSAVMTANPGANALLGHGMYVMGVSSGAELVAKIKRFTLKNLAQRVTCPVLIIDGEQDHFLPGHGKQLYDMLISPKDYLLFSATEGAEEHCQVGALALCHEQLFNWLKQQGL</sequence>
<dbReference type="PANTHER" id="PTHR22946">
    <property type="entry name" value="DIENELACTONE HYDROLASE DOMAIN-CONTAINING PROTEIN-RELATED"/>
    <property type="match status" value="1"/>
</dbReference>
<dbReference type="AlphaFoldDB" id="A0AAP5MDR6"/>
<dbReference type="InterPro" id="IPR010520">
    <property type="entry name" value="FrsA-like"/>
</dbReference>
<proteinExistence type="predicted"/>
<name>A0AAP5MDR6_9CYAN</name>
<dbReference type="SUPFAM" id="SSF53474">
    <property type="entry name" value="alpha/beta-Hydrolases"/>
    <property type="match status" value="1"/>
</dbReference>
<accession>A0AAP5MDR6</accession>
<evidence type="ECO:0000313" key="3">
    <source>
        <dbReference type="Proteomes" id="UP000667802"/>
    </source>
</evidence>